<accession>A0A6G0I1G2</accession>
<sequence>MRKFFDSRRELVSSGPGSGGGGSSSGSSHAGGNFIGRAFTVGRHQVTVEEIVAEGGFAIVFLVRTNQGVRCALKRMYVNNEHDLQVCKCEIQIMKDLVGHKNIVGYLDSSITAMGSRDVWEVLILMDYCKGGQVVNLMNQRLQTGFTEAEVLQIFCDTCDAVSRLHQRKTPIVHRDLKVENILLHDKGVATVEEEIKKYTTLSYRAPEMVNLYNNKIITTKADIWALGCLLYKLCFFTLPFGESQVAICDGSFTIPDNSRYSYDLHCLIRYMLEPDPDKRPDIYQVSYFAFKLAQRTCPVQNLKNSPIPSKLPEPIKASEAAAAKKSQTKPRLTDPIPTTETSITPRQRPKAAHTQPTAGILPIQPAALTPRKRANLPGGAAPPVGVSLDLSQPAAALQSQKAQTSVLPLIHSQNNSNQAATPQKQPVQPAAATESTTAAAVVPPVTKADVQPQAQPIVQQQTTPSSVVSAGSQQAAQTPSSPAPPQRPARRKQAGQAQQPAAQPSPSKPSPGQPPVSVQQQQQITQPAAVQAQPASAEVSQKAAETTPPASPKTTEERGHQRIPSDATASSFAGAAVSDSSQQPQRTNGDTPLNQSLPSQPSSVQLGVADAGQDQSKAGDAVLAPGEEFKSEDKNPADLPSEVESTSDSGVEELIPGLHASTVDNTPQETVERPSAILDVDSGASLLIVPDPFCTLELSDTPEKLIEDHLHTDDSLLGCSLISGPSAPPAASSTTSSVSSAPTSAASALDDFSLLSGDSTQPKADSSLLISDFEPQQASADVGTEDEFDPIPVTGRKNSQDLQRELNSNVQRAAKAVAPVQFTEENQRQKIEQKTSAACVYNKHTLPSDGRSIQHNTTPATSTSVHFIPTNQVSQFQPPNSPVTSDVFQLAPFKTPGKESKMAFSSSSFIPSRKPAETSDVFLQAPFGKRQETAKAVPSNTQILKSGTQQIQPTKQCHLVPVSSPPAPQCLGMRAHHVHTERPLLQQPVVVHRVVSRIGQQAAVGSVAVGPLHAWTIGGRALEDPFTAAPFQPRYSQGKP</sequence>
<evidence type="ECO:0000313" key="4">
    <source>
        <dbReference type="Proteomes" id="UP000424527"/>
    </source>
</evidence>
<dbReference type="Gene3D" id="1.10.510.10">
    <property type="entry name" value="Transferase(Phosphotransferase) domain 1"/>
    <property type="match status" value="1"/>
</dbReference>
<dbReference type="InterPro" id="IPR008271">
    <property type="entry name" value="Ser/Thr_kinase_AS"/>
</dbReference>
<dbReference type="PROSITE" id="PS50011">
    <property type="entry name" value="PROTEIN_KINASE_DOM"/>
    <property type="match status" value="1"/>
</dbReference>
<reference evidence="3 4" key="1">
    <citation type="submission" date="2019-07" db="EMBL/GenBank/DDBJ databases">
        <title>Chromosome genome assembly for large yellow croaker.</title>
        <authorList>
            <person name="Xiao S."/>
        </authorList>
    </citation>
    <scope>NUCLEOTIDE SEQUENCE [LARGE SCALE GENOMIC DNA]</scope>
    <source>
        <strain evidence="3">JMULYC20181020</strain>
        <tissue evidence="3">Muscle</tissue>
    </source>
</reference>
<keyword evidence="4" id="KW-1185">Reference proteome</keyword>
<protein>
    <submittedName>
        <fullName evidence="3">AP2-associated protein kinase 1</fullName>
    </submittedName>
</protein>
<dbReference type="Proteomes" id="UP000424527">
    <property type="component" value="Unassembled WGS sequence"/>
</dbReference>
<dbReference type="Pfam" id="PF00069">
    <property type="entry name" value="Pkinase"/>
    <property type="match status" value="1"/>
</dbReference>
<dbReference type="InterPro" id="IPR000719">
    <property type="entry name" value="Prot_kinase_dom"/>
</dbReference>
<dbReference type="GO" id="GO:0004672">
    <property type="term" value="F:protein kinase activity"/>
    <property type="evidence" value="ECO:0007669"/>
    <property type="project" value="InterPro"/>
</dbReference>
<feature type="domain" description="Protein kinase" evidence="2">
    <location>
        <begin position="46"/>
        <end position="291"/>
    </location>
</feature>
<feature type="compositionally biased region" description="Basic and acidic residues" evidence="1">
    <location>
        <begin position="628"/>
        <end position="637"/>
    </location>
</feature>
<dbReference type="InterPro" id="IPR011009">
    <property type="entry name" value="Kinase-like_dom_sf"/>
</dbReference>
<dbReference type="PROSITE" id="PS00108">
    <property type="entry name" value="PROTEIN_KINASE_ST"/>
    <property type="match status" value="1"/>
</dbReference>
<feature type="region of interest" description="Disordered" evidence="1">
    <location>
        <begin position="453"/>
        <end position="671"/>
    </location>
</feature>
<dbReference type="AlphaFoldDB" id="A0A6G0I1G2"/>
<dbReference type="GO" id="GO:0005524">
    <property type="term" value="F:ATP binding"/>
    <property type="evidence" value="ECO:0007669"/>
    <property type="project" value="InterPro"/>
</dbReference>
<feature type="compositionally biased region" description="Low complexity" evidence="1">
    <location>
        <begin position="593"/>
        <end position="607"/>
    </location>
</feature>
<proteinExistence type="predicted"/>
<feature type="compositionally biased region" description="Low complexity" evidence="1">
    <location>
        <begin position="516"/>
        <end position="538"/>
    </location>
</feature>
<feature type="compositionally biased region" description="Polar residues" evidence="1">
    <location>
        <begin position="415"/>
        <end position="427"/>
    </location>
</feature>
<dbReference type="PANTHER" id="PTHR47907:SF5">
    <property type="entry name" value="AP2 ASSOCIATED KINASE 1"/>
    <property type="match status" value="1"/>
</dbReference>
<dbReference type="InterPro" id="IPR051744">
    <property type="entry name" value="AP2_assoc_SerThr_kinase"/>
</dbReference>
<dbReference type="EMBL" id="REGW02000016">
    <property type="protein sequence ID" value="KAE8285111.1"/>
    <property type="molecule type" value="Genomic_DNA"/>
</dbReference>
<dbReference type="CDD" id="cd14037">
    <property type="entry name" value="STKc_NAK_like"/>
    <property type="match status" value="1"/>
</dbReference>
<feature type="compositionally biased region" description="Low complexity" evidence="1">
    <location>
        <begin position="495"/>
        <end position="506"/>
    </location>
</feature>
<feature type="compositionally biased region" description="Low complexity" evidence="1">
    <location>
        <begin position="453"/>
        <end position="481"/>
    </location>
</feature>
<gene>
    <name evidence="3" type="ORF">D5F01_LYC16558</name>
</gene>
<dbReference type="PANTHER" id="PTHR47907">
    <property type="entry name" value="PROTEIN KINASE DOMAIN-CONTAINING PROTEIN"/>
    <property type="match status" value="1"/>
</dbReference>
<keyword evidence="3" id="KW-0808">Transferase</keyword>
<evidence type="ECO:0000259" key="2">
    <source>
        <dbReference type="PROSITE" id="PS50011"/>
    </source>
</evidence>
<organism evidence="3 4">
    <name type="scientific">Larimichthys crocea</name>
    <name type="common">Large yellow croaker</name>
    <name type="synonym">Pseudosciaena crocea</name>
    <dbReference type="NCBI Taxonomy" id="215358"/>
    <lineage>
        <taxon>Eukaryota</taxon>
        <taxon>Metazoa</taxon>
        <taxon>Chordata</taxon>
        <taxon>Craniata</taxon>
        <taxon>Vertebrata</taxon>
        <taxon>Euteleostomi</taxon>
        <taxon>Actinopterygii</taxon>
        <taxon>Neopterygii</taxon>
        <taxon>Teleostei</taxon>
        <taxon>Neoteleostei</taxon>
        <taxon>Acanthomorphata</taxon>
        <taxon>Eupercaria</taxon>
        <taxon>Sciaenidae</taxon>
        <taxon>Larimichthys</taxon>
    </lineage>
</organism>
<keyword evidence="3" id="KW-0418">Kinase</keyword>
<evidence type="ECO:0000256" key="1">
    <source>
        <dbReference type="SAM" id="MobiDB-lite"/>
    </source>
</evidence>
<comment type="caution">
    <text evidence="3">The sequence shown here is derived from an EMBL/GenBank/DDBJ whole genome shotgun (WGS) entry which is preliminary data.</text>
</comment>
<dbReference type="SMART" id="SM00220">
    <property type="entry name" value="S_TKc"/>
    <property type="match status" value="1"/>
</dbReference>
<feature type="region of interest" description="Disordered" evidence="1">
    <location>
        <begin position="415"/>
        <end position="437"/>
    </location>
</feature>
<feature type="compositionally biased region" description="Polar residues" evidence="1">
    <location>
        <begin position="579"/>
        <end position="592"/>
    </location>
</feature>
<feature type="compositionally biased region" description="Polar residues" evidence="1">
    <location>
        <begin position="337"/>
        <end position="346"/>
    </location>
</feature>
<feature type="region of interest" description="Disordered" evidence="1">
    <location>
        <begin position="319"/>
        <end position="364"/>
    </location>
</feature>
<name>A0A6G0I1G2_LARCR</name>
<evidence type="ECO:0000313" key="3">
    <source>
        <dbReference type="EMBL" id="KAE8285111.1"/>
    </source>
</evidence>
<dbReference type="SUPFAM" id="SSF56112">
    <property type="entry name" value="Protein kinase-like (PK-like)"/>
    <property type="match status" value="1"/>
</dbReference>